<dbReference type="InterPro" id="IPR009288">
    <property type="entry name" value="AIG2-like_dom"/>
</dbReference>
<sequence length="117" mass="13340">MEALVFAYGFFMQNRSNHGALRGSRFLGRGKVKGLGLWAVTPRLVGAVREPEGELYGEVYAVDRLTLDFLDRVQGNGKLFRRELFPVEMENGEELQAWVYLWLHRRDTCKTTGEGST</sequence>
<dbReference type="OrthoDB" id="8538589at2"/>
<dbReference type="SUPFAM" id="SSF110857">
    <property type="entry name" value="Gamma-glutamyl cyclotransferase-like"/>
    <property type="match status" value="1"/>
</dbReference>
<keyword evidence="3" id="KW-1185">Reference proteome</keyword>
<dbReference type="RefSeq" id="WP_015739009.1">
    <property type="nucleotide sequence ID" value="NC_013385.1"/>
</dbReference>
<dbReference type="STRING" id="429009.Adeg_0998"/>
<dbReference type="CDD" id="cd06661">
    <property type="entry name" value="GGCT_like"/>
    <property type="match status" value="1"/>
</dbReference>
<evidence type="ECO:0000259" key="1">
    <source>
        <dbReference type="Pfam" id="PF06094"/>
    </source>
</evidence>
<dbReference type="InterPro" id="IPR013024">
    <property type="entry name" value="GGCT-like"/>
</dbReference>
<dbReference type="Gene3D" id="3.10.490.10">
    <property type="entry name" value="Gamma-glutamyl cyclotransferase-like"/>
    <property type="match status" value="1"/>
</dbReference>
<dbReference type="Proteomes" id="UP000002620">
    <property type="component" value="Chromosome"/>
</dbReference>
<proteinExistence type="predicted"/>
<dbReference type="Pfam" id="PF06094">
    <property type="entry name" value="GGACT"/>
    <property type="match status" value="1"/>
</dbReference>
<name>C9RD05_AMMDK</name>
<gene>
    <name evidence="2" type="ordered locus">Adeg_0998</name>
</gene>
<accession>C9RD05</accession>
<dbReference type="eggNOG" id="COG2105">
    <property type="taxonomic scope" value="Bacteria"/>
</dbReference>
<dbReference type="EMBL" id="CP001785">
    <property type="protein sequence ID" value="ACX52132.1"/>
    <property type="molecule type" value="Genomic_DNA"/>
</dbReference>
<dbReference type="InterPro" id="IPR036568">
    <property type="entry name" value="GGCT-like_sf"/>
</dbReference>
<evidence type="ECO:0000313" key="3">
    <source>
        <dbReference type="Proteomes" id="UP000002620"/>
    </source>
</evidence>
<evidence type="ECO:0000313" key="2">
    <source>
        <dbReference type="EMBL" id="ACX52132.1"/>
    </source>
</evidence>
<protein>
    <submittedName>
        <fullName evidence="2">AIG2 family protein</fullName>
    </submittedName>
</protein>
<reference evidence="2 3" key="1">
    <citation type="submission" date="2009-10" db="EMBL/GenBank/DDBJ databases">
        <title>Complete sequence of chromosome of Ammonifex degensii KC4.</title>
        <authorList>
            <consortium name="US DOE Joint Genome Institute"/>
            <person name="Kerfeld C."/>
            <person name="Goodner B."/>
            <person name="Huber H."/>
            <person name="Stetter K."/>
            <person name="Lucas S."/>
            <person name="Copeland A."/>
            <person name="Lapidus A."/>
            <person name="Glavina del Rio T."/>
            <person name="Dalin E."/>
            <person name="Tice H."/>
            <person name="Bruce D."/>
            <person name="Goodwin L."/>
            <person name="Pitluck S."/>
            <person name="Saunders E."/>
            <person name="Brettin T."/>
            <person name="Detter J.C."/>
            <person name="Han C."/>
            <person name="Larimer F."/>
            <person name="Land M."/>
            <person name="Hauser L."/>
            <person name="Kyrpides N."/>
            <person name="Ovchinnikova G."/>
            <person name="Richardson P."/>
        </authorList>
    </citation>
    <scope>NUCLEOTIDE SEQUENCE [LARGE SCALE GENOMIC DNA]</scope>
    <source>
        <strain evidence="3">DSM 10501 / KC4</strain>
    </source>
</reference>
<dbReference type="AlphaFoldDB" id="C9RD05"/>
<dbReference type="KEGG" id="adg:Adeg_0998"/>
<feature type="domain" description="Gamma-glutamylcyclotransferase AIG2-like" evidence="1">
    <location>
        <begin position="5"/>
        <end position="105"/>
    </location>
</feature>
<dbReference type="HOGENOM" id="CLU_083466_5_1_9"/>
<organism evidence="2 3">
    <name type="scientific">Ammonifex degensii (strain DSM 10501 / KC4)</name>
    <dbReference type="NCBI Taxonomy" id="429009"/>
    <lineage>
        <taxon>Bacteria</taxon>
        <taxon>Bacillati</taxon>
        <taxon>Bacillota</taxon>
        <taxon>Clostridia</taxon>
        <taxon>Thermoanaerobacterales</taxon>
        <taxon>Thermoanaerobacteraceae</taxon>
        <taxon>Ammonifex</taxon>
    </lineage>
</organism>